<dbReference type="InterPro" id="IPR027470">
    <property type="entry name" value="Cation_efflux_CTD"/>
</dbReference>
<dbReference type="InterPro" id="IPR002524">
    <property type="entry name" value="Cation_efflux"/>
</dbReference>
<dbReference type="GO" id="GO:0008324">
    <property type="term" value="F:monoatomic cation transmembrane transporter activity"/>
    <property type="evidence" value="ECO:0007669"/>
    <property type="project" value="InterPro"/>
</dbReference>
<dbReference type="SUPFAM" id="SSF160240">
    <property type="entry name" value="Cation efflux protein cytoplasmic domain-like"/>
    <property type="match status" value="1"/>
</dbReference>
<organism evidence="10 11">
    <name type="scientific">Vagococcus fessus</name>
    <dbReference type="NCBI Taxonomy" id="120370"/>
    <lineage>
        <taxon>Bacteria</taxon>
        <taxon>Bacillati</taxon>
        <taxon>Bacillota</taxon>
        <taxon>Bacilli</taxon>
        <taxon>Lactobacillales</taxon>
        <taxon>Enterococcaceae</taxon>
        <taxon>Vagococcus</taxon>
    </lineage>
</organism>
<comment type="subcellular location">
    <subcellularLocation>
        <location evidence="1">Membrane</location>
        <topology evidence="1">Multi-pass membrane protein</topology>
    </subcellularLocation>
</comment>
<evidence type="ECO:0000259" key="8">
    <source>
        <dbReference type="Pfam" id="PF01545"/>
    </source>
</evidence>
<feature type="transmembrane region" description="Helical" evidence="7">
    <location>
        <begin position="87"/>
        <end position="107"/>
    </location>
</feature>
<feature type="transmembrane region" description="Helical" evidence="7">
    <location>
        <begin position="119"/>
        <end position="137"/>
    </location>
</feature>
<dbReference type="InterPro" id="IPR050291">
    <property type="entry name" value="CDF_Transporter"/>
</dbReference>
<feature type="domain" description="Cation efflux protein cytoplasmic" evidence="9">
    <location>
        <begin position="213"/>
        <end position="289"/>
    </location>
</feature>
<dbReference type="InterPro" id="IPR058533">
    <property type="entry name" value="Cation_efflux_TM"/>
</dbReference>
<evidence type="ECO:0000256" key="6">
    <source>
        <dbReference type="ARBA" id="ARBA00023136"/>
    </source>
</evidence>
<dbReference type="AlphaFoldDB" id="A0A430AD77"/>
<reference evidence="10 11" key="1">
    <citation type="submission" date="2017-05" db="EMBL/GenBank/DDBJ databases">
        <title>Vagococcus spp. assemblies.</title>
        <authorList>
            <person name="Gulvik C.A."/>
        </authorList>
    </citation>
    <scope>NUCLEOTIDE SEQUENCE [LARGE SCALE GENOMIC DNA]</scope>
    <source>
        <strain evidence="10 11">CCUG 41755</strain>
    </source>
</reference>
<evidence type="ECO:0000256" key="3">
    <source>
        <dbReference type="ARBA" id="ARBA00022448"/>
    </source>
</evidence>
<dbReference type="PANTHER" id="PTHR43840">
    <property type="entry name" value="MITOCHONDRIAL METAL TRANSPORTER 1-RELATED"/>
    <property type="match status" value="1"/>
</dbReference>
<keyword evidence="5 7" id="KW-1133">Transmembrane helix</keyword>
<keyword evidence="6 7" id="KW-0472">Membrane</keyword>
<dbReference type="InterPro" id="IPR027469">
    <property type="entry name" value="Cation_efflux_TMD_sf"/>
</dbReference>
<dbReference type="OrthoDB" id="9806522at2"/>
<dbReference type="NCBIfam" id="TIGR01297">
    <property type="entry name" value="CDF"/>
    <property type="match status" value="1"/>
</dbReference>
<keyword evidence="4 7" id="KW-0812">Transmembrane</keyword>
<dbReference type="RefSeq" id="WP_126831065.1">
    <property type="nucleotide sequence ID" value="NZ_CBCRYB010000003.1"/>
</dbReference>
<keyword evidence="3" id="KW-0813">Transport</keyword>
<evidence type="ECO:0000313" key="11">
    <source>
        <dbReference type="Proteomes" id="UP000287101"/>
    </source>
</evidence>
<evidence type="ECO:0000313" key="10">
    <source>
        <dbReference type="EMBL" id="RSU05176.1"/>
    </source>
</evidence>
<dbReference type="Gene3D" id="1.20.1510.10">
    <property type="entry name" value="Cation efflux protein transmembrane domain"/>
    <property type="match status" value="1"/>
</dbReference>
<dbReference type="Proteomes" id="UP000287101">
    <property type="component" value="Unassembled WGS sequence"/>
</dbReference>
<gene>
    <name evidence="10" type="ORF">CBF31_03945</name>
</gene>
<name>A0A430AD77_9ENTE</name>
<proteinExistence type="inferred from homology"/>
<evidence type="ECO:0000259" key="9">
    <source>
        <dbReference type="Pfam" id="PF16916"/>
    </source>
</evidence>
<dbReference type="SUPFAM" id="SSF161111">
    <property type="entry name" value="Cation efflux protein transmembrane domain-like"/>
    <property type="match status" value="1"/>
</dbReference>
<protein>
    <submittedName>
        <fullName evidence="10">Transporter</fullName>
    </submittedName>
</protein>
<dbReference type="PANTHER" id="PTHR43840:SF50">
    <property type="entry name" value="MANGANESE EFFLUX SYSTEM PROTEIN MNES"/>
    <property type="match status" value="1"/>
</dbReference>
<evidence type="ECO:0000256" key="4">
    <source>
        <dbReference type="ARBA" id="ARBA00022692"/>
    </source>
</evidence>
<feature type="domain" description="Cation efflux protein transmembrane" evidence="8">
    <location>
        <begin position="17"/>
        <end position="208"/>
    </location>
</feature>
<evidence type="ECO:0000256" key="5">
    <source>
        <dbReference type="ARBA" id="ARBA00022989"/>
    </source>
</evidence>
<feature type="transmembrane region" description="Helical" evidence="7">
    <location>
        <begin position="15"/>
        <end position="37"/>
    </location>
</feature>
<dbReference type="InterPro" id="IPR036837">
    <property type="entry name" value="Cation_efflux_CTD_sf"/>
</dbReference>
<feature type="transmembrane region" description="Helical" evidence="7">
    <location>
        <begin position="49"/>
        <end position="66"/>
    </location>
</feature>
<dbReference type="Gene3D" id="3.30.70.1350">
    <property type="entry name" value="Cation efflux protein, cytoplasmic domain"/>
    <property type="match status" value="1"/>
</dbReference>
<evidence type="ECO:0000256" key="1">
    <source>
        <dbReference type="ARBA" id="ARBA00004141"/>
    </source>
</evidence>
<evidence type="ECO:0000256" key="7">
    <source>
        <dbReference type="SAM" id="Phobius"/>
    </source>
</evidence>
<accession>A0A430AD77</accession>
<feature type="transmembrane region" description="Helical" evidence="7">
    <location>
        <begin position="158"/>
        <end position="178"/>
    </location>
</feature>
<comment type="caution">
    <text evidence="10">The sequence shown here is derived from an EMBL/GenBank/DDBJ whole genome shotgun (WGS) entry which is preliminary data.</text>
</comment>
<evidence type="ECO:0000256" key="2">
    <source>
        <dbReference type="ARBA" id="ARBA00008114"/>
    </source>
</evidence>
<dbReference type="Pfam" id="PF01545">
    <property type="entry name" value="Cation_efflux"/>
    <property type="match status" value="1"/>
</dbReference>
<dbReference type="GO" id="GO:0016020">
    <property type="term" value="C:membrane"/>
    <property type="evidence" value="ECO:0007669"/>
    <property type="project" value="UniProtKB-SubCell"/>
</dbReference>
<comment type="similarity">
    <text evidence="2">Belongs to the cation diffusion facilitator (CDF) transporter (TC 2.A.4) family.</text>
</comment>
<dbReference type="FunFam" id="1.20.1510.10:FF:000006">
    <property type="entry name" value="Divalent cation efflux transporter"/>
    <property type="match status" value="1"/>
</dbReference>
<dbReference type="EMBL" id="NGJY01000001">
    <property type="protein sequence ID" value="RSU05176.1"/>
    <property type="molecule type" value="Genomic_DNA"/>
</dbReference>
<keyword evidence="11" id="KW-1185">Reference proteome</keyword>
<sequence length="295" mass="32279">MIEERYRELKAAEKGAVISILAYILIAVLKLTVGVWADSSALRADGLNNFTDIIASLAVLIGLRLARRPADDDHRYGHWKVETVASMVTSFIMVVVGGQVLISSIKAFLNHTTTSPDPIAAYVGVFSAVLMLGVYLYNRNLAKRVNSQALLAAAKDNLSDAYTSIGTAIAILAASFNWHWLDNGAALVVGLIIIKTGLEVFSESAFSLSDGFSEEEIETYRKDILAIPGIIDVADIRGRTYGANIFLDVVVLMDGDMTVEESHDITEQIEIMLSIKYKVFDTDVHVEPYKEESDS</sequence>
<dbReference type="Pfam" id="PF16916">
    <property type="entry name" value="ZT_dimer"/>
    <property type="match status" value="1"/>
</dbReference>